<proteinExistence type="predicted"/>
<protein>
    <submittedName>
        <fullName evidence="3">DUF1446 domain protein</fullName>
    </submittedName>
</protein>
<dbReference type="PANTHER" id="PTHR47585:SF1">
    <property type="entry name" value="DUF1446 DOMAIN-CONTAINING PROTEIN"/>
    <property type="match status" value="1"/>
</dbReference>
<feature type="domain" description="Acyclic terpene utilisation N-terminal" evidence="1">
    <location>
        <begin position="11"/>
        <end position="452"/>
    </location>
</feature>
<dbReference type="EMBL" id="MU839013">
    <property type="protein sequence ID" value="KAK1766055.1"/>
    <property type="molecule type" value="Genomic_DNA"/>
</dbReference>
<evidence type="ECO:0000313" key="4">
    <source>
        <dbReference type="Proteomes" id="UP001244011"/>
    </source>
</evidence>
<evidence type="ECO:0000259" key="1">
    <source>
        <dbReference type="Pfam" id="PF07287"/>
    </source>
</evidence>
<dbReference type="RefSeq" id="XP_060282268.1">
    <property type="nucleotide sequence ID" value="XM_060430599.1"/>
</dbReference>
<sequence>MGSHAAPKRPIVIGNVAGAMEDCPTAMHRMVTSGHLDAITGDWLSELNIAWNAMRKYSDPTQGYEVGFLEQLESSIDVIAAKGIKVVTNAGALNTPECAKRAREICQRKGHGHLKVAYVAGDDISDNVRDKVTQGQMRHLDHADRTLADWGHEPLCGVAYFGAWGIVRALREGCDIVICGRVTDASPIIALAAWWHDWGYEDWDRLAGALVAGHLVECGPYVTGANFTGVRPQLEGMVDLGFPIAEIAHDGTTIITKQPGHAGFVDQMNVRAQLLYEIQGRQYINSDVLADIGGVKIENTGEKDRVRVSGAVGGPPPPTTKAIVVAIGGYQAEATFYMNGLDLDAKERFMRQQIEHVFKDANFSELSIERYGSGAANPSRQALGTVSIRVLVKGKTKEDIGEDVFRKNIYALRMQFYAGYHMSLDFRTMTPKMFMELFPALISYQDLPHRVVIDDQVIDIKHHGITAPPPDKRPSYETANPISLESFGFTCRVPLGAVAHARSGDKGDNCNVGIFVRSTEEYKWLQSYLTTPKIKALLGEDWNESIAVERCEFPQILAVHFRFLDFLGGGAASSARIDMLGKGVAEYLRSKVVDVPAKFLSNPISLG</sequence>
<dbReference type="InterPro" id="IPR010839">
    <property type="entry name" value="AtuA_N"/>
</dbReference>
<organism evidence="3 4">
    <name type="scientific">Phialemonium atrogriseum</name>
    <dbReference type="NCBI Taxonomy" id="1093897"/>
    <lineage>
        <taxon>Eukaryota</taxon>
        <taxon>Fungi</taxon>
        <taxon>Dikarya</taxon>
        <taxon>Ascomycota</taxon>
        <taxon>Pezizomycotina</taxon>
        <taxon>Sordariomycetes</taxon>
        <taxon>Sordariomycetidae</taxon>
        <taxon>Cephalothecales</taxon>
        <taxon>Cephalothecaceae</taxon>
        <taxon>Phialemonium</taxon>
    </lineage>
</organism>
<gene>
    <name evidence="3" type="ORF">QBC33DRAFT_571264</name>
</gene>
<comment type="caution">
    <text evidence="3">The sequence shown here is derived from an EMBL/GenBank/DDBJ whole genome shotgun (WGS) entry which is preliminary data.</text>
</comment>
<keyword evidence="4" id="KW-1185">Reference proteome</keyword>
<name>A0AAJ0BX23_9PEZI</name>
<dbReference type="Pfam" id="PF23544">
    <property type="entry name" value="AtuA_ferredoxin"/>
    <property type="match status" value="1"/>
</dbReference>
<feature type="domain" description="AtuA-like ferredoxin-fold" evidence="2">
    <location>
        <begin position="493"/>
        <end position="591"/>
    </location>
</feature>
<dbReference type="InterPro" id="IPR056362">
    <property type="entry name" value="AtuA-like_ferredoxin_dom"/>
</dbReference>
<evidence type="ECO:0000259" key="2">
    <source>
        <dbReference type="Pfam" id="PF23544"/>
    </source>
</evidence>
<dbReference type="Proteomes" id="UP001244011">
    <property type="component" value="Unassembled WGS sequence"/>
</dbReference>
<dbReference type="PANTHER" id="PTHR47585">
    <property type="match status" value="1"/>
</dbReference>
<dbReference type="GeneID" id="85313786"/>
<dbReference type="AlphaFoldDB" id="A0AAJ0BX23"/>
<accession>A0AAJ0BX23</accession>
<reference evidence="3" key="1">
    <citation type="submission" date="2023-06" db="EMBL/GenBank/DDBJ databases">
        <title>Genome-scale phylogeny and comparative genomics of the fungal order Sordariales.</title>
        <authorList>
            <consortium name="Lawrence Berkeley National Laboratory"/>
            <person name="Hensen N."/>
            <person name="Bonometti L."/>
            <person name="Westerberg I."/>
            <person name="Brannstrom I.O."/>
            <person name="Guillou S."/>
            <person name="Cros-Aarteil S."/>
            <person name="Calhoun S."/>
            <person name="Haridas S."/>
            <person name="Kuo A."/>
            <person name="Mondo S."/>
            <person name="Pangilinan J."/>
            <person name="Riley R."/>
            <person name="Labutti K."/>
            <person name="Andreopoulos B."/>
            <person name="Lipzen A."/>
            <person name="Chen C."/>
            <person name="Yanf M."/>
            <person name="Daum C."/>
            <person name="Ng V."/>
            <person name="Clum A."/>
            <person name="Steindorff A."/>
            <person name="Ohm R."/>
            <person name="Martin F."/>
            <person name="Silar P."/>
            <person name="Natvig D."/>
            <person name="Lalanne C."/>
            <person name="Gautier V."/>
            <person name="Ament-Velasquez S.L."/>
            <person name="Kruys A."/>
            <person name="Hutchinson M.I."/>
            <person name="Powell A.J."/>
            <person name="Barry K."/>
            <person name="Miller A.N."/>
            <person name="Grigoriev I.V."/>
            <person name="Debuchy R."/>
            <person name="Gladieux P."/>
            <person name="Thoren M.H."/>
            <person name="Johannesson H."/>
        </authorList>
    </citation>
    <scope>NUCLEOTIDE SEQUENCE</scope>
    <source>
        <strain evidence="3">8032-3</strain>
    </source>
</reference>
<dbReference type="Pfam" id="PF07287">
    <property type="entry name" value="AtuA"/>
    <property type="match status" value="1"/>
</dbReference>
<evidence type="ECO:0000313" key="3">
    <source>
        <dbReference type="EMBL" id="KAK1766055.1"/>
    </source>
</evidence>